<evidence type="ECO:0000313" key="1">
    <source>
        <dbReference type="EMBL" id="WEK45210.1"/>
    </source>
</evidence>
<accession>A0AAJ5X075</accession>
<dbReference type="KEGG" id="acob:P0Y56_09190"/>
<sequence>MRKLLLLSTFLIPGACQQAGESAAPIVAETASMAPAPAPSPTASAAPALDKSALNEHREPGKLLGYLAEAVNSGMWADAALAWHSAEDGTPMTADKAKALFGNPKAPLISFGPGDQEGAAGSSFYEAPILLIDGGTQKEGTITLRRVNDVDGAEDWQLAWHVERLEWKK</sequence>
<protein>
    <submittedName>
        <fullName evidence="1">Uncharacterized protein</fullName>
    </submittedName>
</protein>
<proteinExistence type="predicted"/>
<evidence type="ECO:0000313" key="2">
    <source>
        <dbReference type="Proteomes" id="UP001218362"/>
    </source>
</evidence>
<reference evidence="1" key="1">
    <citation type="submission" date="2023-03" db="EMBL/GenBank/DDBJ databases">
        <title>Andean soil-derived lignocellulolytic bacterial consortium as a source of novel taxa and putative plastic-active enzymes.</title>
        <authorList>
            <person name="Diaz-Garcia L."/>
            <person name="Chuvochina M."/>
            <person name="Feuerriegel G."/>
            <person name="Bunk B."/>
            <person name="Sproer C."/>
            <person name="Streit W.R."/>
            <person name="Rodriguez L.M."/>
            <person name="Overmann J."/>
            <person name="Jimenez D.J."/>
        </authorList>
    </citation>
    <scope>NUCLEOTIDE SEQUENCE</scope>
    <source>
        <strain evidence="1">MAG 26</strain>
    </source>
</reference>
<name>A0AAJ5X075_9SPHN</name>
<dbReference type="AlphaFoldDB" id="A0AAJ5X075"/>
<dbReference type="EMBL" id="CP119316">
    <property type="protein sequence ID" value="WEK45210.1"/>
    <property type="molecule type" value="Genomic_DNA"/>
</dbReference>
<organism evidence="1 2">
    <name type="scientific">Candidatus Andeanibacterium colombiense</name>
    <dbReference type="NCBI Taxonomy" id="3121345"/>
    <lineage>
        <taxon>Bacteria</taxon>
        <taxon>Pseudomonadati</taxon>
        <taxon>Pseudomonadota</taxon>
        <taxon>Alphaproteobacteria</taxon>
        <taxon>Sphingomonadales</taxon>
        <taxon>Sphingomonadaceae</taxon>
        <taxon>Candidatus Andeanibacterium</taxon>
    </lineage>
</organism>
<dbReference type="Proteomes" id="UP001218362">
    <property type="component" value="Chromosome"/>
</dbReference>
<gene>
    <name evidence="1" type="ORF">P0Y56_09190</name>
</gene>